<gene>
    <name evidence="2" type="ORF">K1Y77_17265</name>
</gene>
<proteinExistence type="predicted"/>
<evidence type="ECO:0008006" key="4">
    <source>
        <dbReference type="Google" id="ProtNLM"/>
    </source>
</evidence>
<feature type="coiled-coil region" evidence="1">
    <location>
        <begin position="124"/>
        <end position="151"/>
    </location>
</feature>
<geneLocation type="plasmid" evidence="2 3">
    <name>unnamed</name>
</geneLocation>
<accession>A0ABY6JUA6</accession>
<dbReference type="EMBL" id="CP080628">
    <property type="protein sequence ID" value="UYV20911.1"/>
    <property type="molecule type" value="Genomic_DNA"/>
</dbReference>
<dbReference type="Proteomes" id="UP001163082">
    <property type="component" value="Plasmid unnamed"/>
</dbReference>
<protein>
    <recommendedName>
        <fullName evidence="4">CARDB domain-containing protein</fullName>
    </recommendedName>
</protein>
<evidence type="ECO:0000313" key="3">
    <source>
        <dbReference type="Proteomes" id="UP001163082"/>
    </source>
</evidence>
<keyword evidence="2" id="KW-0614">Plasmid</keyword>
<name>A0ABY6JUA6_9GAMM</name>
<sequence length="153" mass="17071">MLKKEWSLILVFISKIAYGDVVVIDTHVSKDPLIFEVTIENASDTAVARGYIAAHFVTPGREVPWVSSWEQHYSVPGGVENGEAYTLELSAPPEIADIQDYEVTAEVFFFSAFSENRAPLNDDAEFVAAELERQRLESEALQADLDEMMKVGE</sequence>
<evidence type="ECO:0000256" key="1">
    <source>
        <dbReference type="SAM" id="Coils"/>
    </source>
</evidence>
<dbReference type="RefSeq" id="WP_264431570.1">
    <property type="nucleotide sequence ID" value="NZ_CP080628.1"/>
</dbReference>
<keyword evidence="3" id="KW-1185">Reference proteome</keyword>
<reference evidence="2" key="1">
    <citation type="journal article" date="2022" name="Antonie Van Leeuwenhoek">
        <title>Whole genome sequencing of the halophilic Halomonas qaidamensis XH36, a novel species strain with high ectoine production.</title>
        <authorList>
            <person name="Zhang T."/>
            <person name="Cui T."/>
            <person name="Cao Y."/>
            <person name="Li Y."/>
            <person name="Li F."/>
            <person name="Zhu D."/>
            <person name="Xing J."/>
        </authorList>
    </citation>
    <scope>NUCLEOTIDE SEQUENCE</scope>
    <source>
        <strain evidence="2">XH36</strain>
    </source>
</reference>
<organism evidence="2 3">
    <name type="scientific">Halomonas qaidamensis</name>
    <dbReference type="NCBI Taxonomy" id="2866211"/>
    <lineage>
        <taxon>Bacteria</taxon>
        <taxon>Pseudomonadati</taxon>
        <taxon>Pseudomonadota</taxon>
        <taxon>Gammaproteobacteria</taxon>
        <taxon>Oceanospirillales</taxon>
        <taxon>Halomonadaceae</taxon>
        <taxon>Halomonas</taxon>
    </lineage>
</organism>
<evidence type="ECO:0000313" key="2">
    <source>
        <dbReference type="EMBL" id="UYV20911.1"/>
    </source>
</evidence>
<keyword evidence="1" id="KW-0175">Coiled coil</keyword>